<evidence type="ECO:0000256" key="2">
    <source>
        <dbReference type="SAM" id="MobiDB-lite"/>
    </source>
</evidence>
<reference evidence="3" key="1">
    <citation type="journal article" date="2022" name="bioRxiv">
        <title>Sequencing and chromosome-scale assembly of the giantPleurodeles waltlgenome.</title>
        <authorList>
            <person name="Brown T."/>
            <person name="Elewa A."/>
            <person name="Iarovenko S."/>
            <person name="Subramanian E."/>
            <person name="Araus A.J."/>
            <person name="Petzold A."/>
            <person name="Susuki M."/>
            <person name="Suzuki K.-i.T."/>
            <person name="Hayashi T."/>
            <person name="Toyoda A."/>
            <person name="Oliveira C."/>
            <person name="Osipova E."/>
            <person name="Leigh N.D."/>
            <person name="Simon A."/>
            <person name="Yun M.H."/>
        </authorList>
    </citation>
    <scope>NUCLEOTIDE SEQUENCE</scope>
    <source>
        <strain evidence="3">20211129_DDA</strain>
        <tissue evidence="3">Liver</tissue>
    </source>
</reference>
<accession>A0AAV7TQ33</accession>
<keyword evidence="1" id="KW-0175">Coiled coil</keyword>
<keyword evidence="4" id="KW-1185">Reference proteome</keyword>
<dbReference type="AlphaFoldDB" id="A0AAV7TQ33"/>
<comment type="caution">
    <text evidence="3">The sequence shown here is derived from an EMBL/GenBank/DDBJ whole genome shotgun (WGS) entry which is preliminary data.</text>
</comment>
<feature type="coiled-coil region" evidence="1">
    <location>
        <begin position="63"/>
        <end position="114"/>
    </location>
</feature>
<evidence type="ECO:0000313" key="4">
    <source>
        <dbReference type="Proteomes" id="UP001066276"/>
    </source>
</evidence>
<evidence type="ECO:0000256" key="1">
    <source>
        <dbReference type="SAM" id="Coils"/>
    </source>
</evidence>
<proteinExistence type="predicted"/>
<name>A0AAV7TQ33_PLEWA</name>
<organism evidence="3 4">
    <name type="scientific">Pleurodeles waltl</name>
    <name type="common">Iberian ribbed newt</name>
    <dbReference type="NCBI Taxonomy" id="8319"/>
    <lineage>
        <taxon>Eukaryota</taxon>
        <taxon>Metazoa</taxon>
        <taxon>Chordata</taxon>
        <taxon>Craniata</taxon>
        <taxon>Vertebrata</taxon>
        <taxon>Euteleostomi</taxon>
        <taxon>Amphibia</taxon>
        <taxon>Batrachia</taxon>
        <taxon>Caudata</taxon>
        <taxon>Salamandroidea</taxon>
        <taxon>Salamandridae</taxon>
        <taxon>Pleurodelinae</taxon>
        <taxon>Pleurodeles</taxon>
    </lineage>
</organism>
<feature type="compositionally biased region" description="Polar residues" evidence="2">
    <location>
        <begin position="1"/>
        <end position="18"/>
    </location>
</feature>
<evidence type="ECO:0000313" key="3">
    <source>
        <dbReference type="EMBL" id="KAJ1178767.1"/>
    </source>
</evidence>
<feature type="region of interest" description="Disordered" evidence="2">
    <location>
        <begin position="1"/>
        <end position="26"/>
    </location>
</feature>
<protein>
    <submittedName>
        <fullName evidence="3">Uncharacterized protein</fullName>
    </submittedName>
</protein>
<dbReference type="EMBL" id="JANPWB010000006">
    <property type="protein sequence ID" value="KAJ1178767.1"/>
    <property type="molecule type" value="Genomic_DNA"/>
</dbReference>
<sequence>MLTRSHPAQSRQAETAASTRGADQLGDVEAAGKAPVTKSFLTSLFDSLRVHLQELRRDISQEVRKLRSDITSLGERVSNIEDNEVSRGEEVKQLQQEILRLHEHQEQLQLMTEDLKNPSWRHNIRLRGVPQGAEGDNAREFVTALFNSLEPLFA</sequence>
<gene>
    <name evidence="3" type="ORF">NDU88_004009</name>
</gene>
<dbReference type="Proteomes" id="UP001066276">
    <property type="component" value="Chromosome 3_2"/>
</dbReference>